<evidence type="ECO:0000256" key="1">
    <source>
        <dbReference type="ARBA" id="ARBA00008894"/>
    </source>
</evidence>
<gene>
    <name evidence="12 13" type="primary">LOC111288586</name>
</gene>
<evidence type="ECO:0000256" key="3">
    <source>
        <dbReference type="ARBA" id="ARBA00022737"/>
    </source>
</evidence>
<evidence type="ECO:0000256" key="2">
    <source>
        <dbReference type="ARBA" id="ARBA00022614"/>
    </source>
</evidence>
<dbReference type="InterPro" id="IPR003591">
    <property type="entry name" value="Leu-rich_rpt_typical-subtyp"/>
</dbReference>
<evidence type="ECO:0000256" key="6">
    <source>
        <dbReference type="ARBA" id="ARBA00022840"/>
    </source>
</evidence>
<dbReference type="InterPro" id="IPR001611">
    <property type="entry name" value="Leu-rich_rpt"/>
</dbReference>
<feature type="domain" description="NB-ARC" evidence="8">
    <location>
        <begin position="145"/>
        <end position="306"/>
    </location>
</feature>
<dbReference type="Gene3D" id="1.10.10.10">
    <property type="entry name" value="Winged helix-like DNA-binding domain superfamily/Winged helix DNA-binding domain"/>
    <property type="match status" value="1"/>
</dbReference>
<dbReference type="GO" id="GO:0043531">
    <property type="term" value="F:ADP binding"/>
    <property type="evidence" value="ECO:0007669"/>
    <property type="project" value="InterPro"/>
</dbReference>
<keyword evidence="2" id="KW-0433">Leucine-rich repeat</keyword>
<dbReference type="InterPro" id="IPR002182">
    <property type="entry name" value="NB-ARC"/>
</dbReference>
<evidence type="ECO:0000313" key="11">
    <source>
        <dbReference type="Proteomes" id="UP000515121"/>
    </source>
</evidence>
<comment type="similarity">
    <text evidence="1">Belongs to the disease resistance NB-LRR family.</text>
</comment>
<keyword evidence="3" id="KW-0677">Repeat</keyword>
<organism evidence="11 12">
    <name type="scientific">Durio zibethinus</name>
    <name type="common">Durian</name>
    <dbReference type="NCBI Taxonomy" id="66656"/>
    <lineage>
        <taxon>Eukaryota</taxon>
        <taxon>Viridiplantae</taxon>
        <taxon>Streptophyta</taxon>
        <taxon>Embryophyta</taxon>
        <taxon>Tracheophyta</taxon>
        <taxon>Spermatophyta</taxon>
        <taxon>Magnoliopsida</taxon>
        <taxon>eudicotyledons</taxon>
        <taxon>Gunneridae</taxon>
        <taxon>Pentapetalae</taxon>
        <taxon>rosids</taxon>
        <taxon>malvids</taxon>
        <taxon>Malvales</taxon>
        <taxon>Malvaceae</taxon>
        <taxon>Helicteroideae</taxon>
        <taxon>Durio</taxon>
    </lineage>
</organism>
<evidence type="ECO:0000313" key="13">
    <source>
        <dbReference type="RefSeq" id="XP_022735265.1"/>
    </source>
</evidence>
<dbReference type="Pfam" id="PF00931">
    <property type="entry name" value="NB-ARC"/>
    <property type="match status" value="1"/>
</dbReference>
<keyword evidence="4" id="KW-0547">Nucleotide-binding</keyword>
<evidence type="ECO:0000256" key="7">
    <source>
        <dbReference type="SAM" id="Coils"/>
    </source>
</evidence>
<protein>
    <submittedName>
        <fullName evidence="12 13">Probable disease resistance protein At1g61300</fullName>
    </submittedName>
</protein>
<dbReference type="InterPro" id="IPR032675">
    <property type="entry name" value="LRR_dom_sf"/>
</dbReference>
<dbReference type="Pfam" id="PF23247">
    <property type="entry name" value="LRR_RPS2"/>
    <property type="match status" value="1"/>
</dbReference>
<dbReference type="SMART" id="SM00369">
    <property type="entry name" value="LRR_TYP"/>
    <property type="match status" value="3"/>
</dbReference>
<evidence type="ECO:0000256" key="4">
    <source>
        <dbReference type="ARBA" id="ARBA00022741"/>
    </source>
</evidence>
<dbReference type="InterPro" id="IPR057135">
    <property type="entry name" value="At4g27190-like_LRR"/>
</dbReference>
<dbReference type="KEGG" id="dzi:111288586"/>
<dbReference type="Pfam" id="PF13855">
    <property type="entry name" value="LRR_8"/>
    <property type="match status" value="1"/>
</dbReference>
<dbReference type="InterPro" id="IPR050905">
    <property type="entry name" value="Plant_NBS-LRR"/>
</dbReference>
<dbReference type="PANTHER" id="PTHR33463:SF182">
    <property type="entry name" value="AND NB-ARC DOMAINS-CONTAINING DISEASE RESISTANCE PROTEIN, PUTATIVE-RELATED"/>
    <property type="match status" value="1"/>
</dbReference>
<dbReference type="AlphaFoldDB" id="A0A6P5Y4B9"/>
<dbReference type="GO" id="GO:0005524">
    <property type="term" value="F:ATP binding"/>
    <property type="evidence" value="ECO:0007669"/>
    <property type="project" value="UniProtKB-KW"/>
</dbReference>
<dbReference type="GO" id="GO:0006952">
    <property type="term" value="P:defense response"/>
    <property type="evidence" value="ECO:0007669"/>
    <property type="project" value="UniProtKB-KW"/>
</dbReference>
<dbReference type="InterPro" id="IPR042197">
    <property type="entry name" value="Apaf_helical"/>
</dbReference>
<dbReference type="FunFam" id="1.10.10.10:FF:000322">
    <property type="entry name" value="Probable disease resistance protein At1g63360"/>
    <property type="match status" value="1"/>
</dbReference>
<feature type="domain" description="Disease resistance protein At4g27190-like leucine-rich repeats" evidence="9">
    <location>
        <begin position="822"/>
        <end position="929"/>
    </location>
</feature>
<name>A0A6P5Y4B9_DURZI</name>
<dbReference type="SUPFAM" id="SSF52540">
    <property type="entry name" value="P-loop containing nucleoside triphosphate hydrolases"/>
    <property type="match status" value="1"/>
</dbReference>
<keyword evidence="6" id="KW-0067">ATP-binding</keyword>
<reference evidence="12 13" key="1">
    <citation type="submission" date="2025-04" db="UniProtKB">
        <authorList>
            <consortium name="RefSeq"/>
        </authorList>
    </citation>
    <scope>IDENTIFICATION</scope>
    <source>
        <tissue evidence="12 13">Fruit stalk</tissue>
    </source>
</reference>
<dbReference type="Pfam" id="PF23559">
    <property type="entry name" value="WHD_DRP"/>
    <property type="match status" value="1"/>
</dbReference>
<dbReference type="Gene3D" id="3.40.50.300">
    <property type="entry name" value="P-loop containing nucleotide triphosphate hydrolases"/>
    <property type="match status" value="1"/>
</dbReference>
<evidence type="ECO:0000313" key="12">
    <source>
        <dbReference type="RefSeq" id="XP_022735264.1"/>
    </source>
</evidence>
<feature type="domain" description="Disease resistance protein winged helix" evidence="10">
    <location>
        <begin position="394"/>
        <end position="466"/>
    </location>
</feature>
<proteinExistence type="inferred from homology"/>
<dbReference type="Proteomes" id="UP000515121">
    <property type="component" value="Unplaced"/>
</dbReference>
<keyword evidence="7" id="KW-0175">Coiled coil</keyword>
<dbReference type="GeneID" id="111288586"/>
<feature type="coiled-coil region" evidence="7">
    <location>
        <begin position="25"/>
        <end position="87"/>
    </location>
</feature>
<keyword evidence="11" id="KW-1185">Reference proteome</keyword>
<evidence type="ECO:0000256" key="5">
    <source>
        <dbReference type="ARBA" id="ARBA00022821"/>
    </source>
</evidence>
<dbReference type="Gene3D" id="1.10.8.430">
    <property type="entry name" value="Helical domain of apoptotic protease-activating factors"/>
    <property type="match status" value="1"/>
</dbReference>
<dbReference type="Gene3D" id="3.80.10.10">
    <property type="entry name" value="Ribonuclease Inhibitor"/>
    <property type="match status" value="1"/>
</dbReference>
<dbReference type="RefSeq" id="XP_022735264.1">
    <property type="nucleotide sequence ID" value="XM_022879529.1"/>
</dbReference>
<keyword evidence="5" id="KW-0611">Plant defense</keyword>
<evidence type="ECO:0000259" key="9">
    <source>
        <dbReference type="Pfam" id="PF23247"/>
    </source>
</evidence>
<dbReference type="InterPro" id="IPR036388">
    <property type="entry name" value="WH-like_DNA-bd_sf"/>
</dbReference>
<accession>A0A6P5Y4B9</accession>
<dbReference type="SUPFAM" id="SSF52058">
    <property type="entry name" value="L domain-like"/>
    <property type="match status" value="1"/>
</dbReference>
<dbReference type="PANTHER" id="PTHR33463">
    <property type="entry name" value="NB-ARC DOMAIN-CONTAINING PROTEIN-RELATED"/>
    <property type="match status" value="1"/>
</dbReference>
<dbReference type="FunFam" id="3.40.50.300:FF:001091">
    <property type="entry name" value="Probable disease resistance protein At1g61300"/>
    <property type="match status" value="1"/>
</dbReference>
<evidence type="ECO:0000259" key="10">
    <source>
        <dbReference type="Pfam" id="PF23559"/>
    </source>
</evidence>
<dbReference type="RefSeq" id="XP_022735265.1">
    <property type="nucleotide sequence ID" value="XM_022879530.1"/>
</dbReference>
<dbReference type="PRINTS" id="PR00364">
    <property type="entry name" value="DISEASERSIST"/>
</dbReference>
<sequence>MELLEPIFEMIKCIGVPTCRYLNNHLKLEENVNELRRRLDDLNVRKQDIESRQEAEVRCRKVVRKEVEKWLDDVERMNTEYQKIEQKIHFVSYFCRGRLGKIVCKKIKEVKEIYQQGNFPEGVAIDKPPANGVTFQTTSLEGETYVKEQIWRYLMGNEVGMIAVCGMGGIGKTTIMKHINNQLLKETDGFDKVIWVTVSKEPNVVKLQEDIARALSQCLPQNELERATELMDILKAKRYVLILDDVWKRFSLLDVGIPEPTLHNGSKLVITSRLIDVCLSMGCQVIKMQPLSEEESLNLFLNQVGRSVVEIPTLKEIVEHIVQHCGGLPLAIVTIAGSMKGVDDVREWRNALNQLCGRLNSVRGLETEIFECLMFSYERLGDPKIQNCFLYCALYPEDHAIKRRELIEKWIDEKLIDECESRQIMYDWGHSILNKLEKHCLLEKCQTRSLFPEEGVKMHDVLRDMALSIKSISPRFMVKAGMQLKELPGENEWTDDLEKISLMHNSISEIPDGISPECYFLSTLLLQENGEVKRISESFFEHMPRLKVLDLSYTGISELPNCISNLGNLVSLVLRGCDKLRQVPSLAKLRALRKLDLFNTAIKEVPHGIEMLVNLTYLGLYSESLKELPKGLLLKLSHLQYLSTTLCVKGEEVAKLRNLETFAGLFLDFQGFQNYAKSIPDRQWPINYVLGVGSDWPLEVTFNSVKYFEKPEFYNEINCINCEIGKEDQVSLPNNLHSLNIKKCHDLTSLSNISLFHQANELKRCYISACEGMECVLDMSLSSYNSLHNIELLFLKELCNLLELVRVGVAVSSASRPRTRPAIFSSLKVFILVKCLKMKKLFTLELLQGLQNLEEIEVRDCKEIEEIIAAEGNGANIPTTVVLPKLRELWLICLPELKSFCRIEVMIQADSIQYLWISGCPKLKRMIPLFLPFLENRLPSPPRTLKEISIWPREWWESVEWDDPNAKDVLSPFVSYKSF</sequence>
<dbReference type="InterPro" id="IPR058922">
    <property type="entry name" value="WHD_DRP"/>
</dbReference>
<evidence type="ECO:0000259" key="8">
    <source>
        <dbReference type="Pfam" id="PF00931"/>
    </source>
</evidence>
<dbReference type="InterPro" id="IPR027417">
    <property type="entry name" value="P-loop_NTPase"/>
</dbReference>
<dbReference type="OrthoDB" id="1926275at2759"/>